<dbReference type="InterPro" id="IPR027417">
    <property type="entry name" value="P-loop_NTPase"/>
</dbReference>
<feature type="domain" description="ABC transporter" evidence="5">
    <location>
        <begin position="20"/>
        <end position="61"/>
    </location>
</feature>
<name>M1ZRY3_CLOBO</name>
<gene>
    <name evidence="6" type="ORF">CFSAN001627_06039</name>
</gene>
<dbReference type="EMBL" id="AMXI01000345">
    <property type="protein sequence ID" value="EKN42552.1"/>
    <property type="molecule type" value="Genomic_DNA"/>
</dbReference>
<proteinExistence type="predicted"/>
<dbReference type="InterPro" id="IPR050107">
    <property type="entry name" value="ABC_carbohydrate_import_ATPase"/>
</dbReference>
<evidence type="ECO:0000256" key="4">
    <source>
        <dbReference type="ARBA" id="ARBA00022840"/>
    </source>
</evidence>
<dbReference type="PANTHER" id="PTHR43790:SF9">
    <property type="entry name" value="GALACTOFURANOSE TRANSPORTER ATP-BINDING PROTEIN YTFR"/>
    <property type="match status" value="1"/>
</dbReference>
<organism evidence="6 7">
    <name type="scientific">Clostridium botulinum CFSAN001627</name>
    <dbReference type="NCBI Taxonomy" id="1232189"/>
    <lineage>
        <taxon>Bacteria</taxon>
        <taxon>Bacillati</taxon>
        <taxon>Bacillota</taxon>
        <taxon>Clostridia</taxon>
        <taxon>Eubacteriales</taxon>
        <taxon>Clostridiaceae</taxon>
        <taxon>Clostridium</taxon>
    </lineage>
</organism>
<protein>
    <submittedName>
        <fullName evidence="6">ATP-binding protein</fullName>
    </submittedName>
</protein>
<evidence type="ECO:0000259" key="5">
    <source>
        <dbReference type="Pfam" id="PF00005"/>
    </source>
</evidence>
<evidence type="ECO:0000256" key="1">
    <source>
        <dbReference type="ARBA" id="ARBA00022448"/>
    </source>
</evidence>
<dbReference type="InterPro" id="IPR003439">
    <property type="entry name" value="ABC_transporter-like_ATP-bd"/>
</dbReference>
<evidence type="ECO:0000313" key="7">
    <source>
        <dbReference type="Proteomes" id="UP000011944"/>
    </source>
</evidence>
<evidence type="ECO:0000313" key="6">
    <source>
        <dbReference type="EMBL" id="EKN42552.1"/>
    </source>
</evidence>
<keyword evidence="1" id="KW-0813">Transport</keyword>
<comment type="caution">
    <text evidence="6">The sequence shown here is derived from an EMBL/GenBank/DDBJ whole genome shotgun (WGS) entry which is preliminary data.</text>
</comment>
<dbReference type="GO" id="GO:0016887">
    <property type="term" value="F:ATP hydrolysis activity"/>
    <property type="evidence" value="ECO:0007669"/>
    <property type="project" value="InterPro"/>
</dbReference>
<dbReference type="PATRIC" id="fig|1232189.3.peg.974"/>
<keyword evidence="3" id="KW-0547">Nucleotide-binding</keyword>
<dbReference type="GO" id="GO:0005524">
    <property type="term" value="F:ATP binding"/>
    <property type="evidence" value="ECO:0007669"/>
    <property type="project" value="UniProtKB-KW"/>
</dbReference>
<dbReference type="SUPFAM" id="SSF52540">
    <property type="entry name" value="P-loop containing nucleoside triphosphate hydrolases"/>
    <property type="match status" value="1"/>
</dbReference>
<sequence length="62" mass="6642">MTILLNAIGICKDFGEKTILNNVNFDLTLGERVGLVGLNGAGKSILANIIYGNIKLYNGNVF</sequence>
<dbReference type="AlphaFoldDB" id="M1ZRY3"/>
<dbReference type="Proteomes" id="UP000011944">
    <property type="component" value="Unassembled WGS sequence"/>
</dbReference>
<keyword evidence="4 6" id="KW-0067">ATP-binding</keyword>
<reference evidence="6 7" key="2">
    <citation type="submission" date="2013-03" db="EMBL/GenBank/DDBJ databases">
        <title>Diversity in Clostridium botulinum.</title>
        <authorList>
            <person name="Timme R.E."/>
            <person name="Allard M."/>
            <person name="Luo Y."/>
            <person name="Strain E."/>
            <person name="Gonzalez-Escalona N."/>
            <person name="Brown E."/>
        </authorList>
    </citation>
    <scope>NUCLEOTIDE SEQUENCE [LARGE SCALE GENOMIC DNA]</scope>
    <source>
        <strain evidence="6 7">CFSAN001627</strain>
    </source>
</reference>
<dbReference type="Gene3D" id="3.40.50.300">
    <property type="entry name" value="P-loop containing nucleotide triphosphate hydrolases"/>
    <property type="match status" value="1"/>
</dbReference>
<dbReference type="Pfam" id="PF00005">
    <property type="entry name" value="ABC_tran"/>
    <property type="match status" value="1"/>
</dbReference>
<accession>M1ZRY3</accession>
<evidence type="ECO:0000256" key="3">
    <source>
        <dbReference type="ARBA" id="ARBA00022741"/>
    </source>
</evidence>
<evidence type="ECO:0000256" key="2">
    <source>
        <dbReference type="ARBA" id="ARBA00022737"/>
    </source>
</evidence>
<dbReference type="PANTHER" id="PTHR43790">
    <property type="entry name" value="CARBOHYDRATE TRANSPORT ATP-BINDING PROTEIN MG119-RELATED"/>
    <property type="match status" value="1"/>
</dbReference>
<reference evidence="6 7" key="1">
    <citation type="submission" date="2012-10" db="EMBL/GenBank/DDBJ databases">
        <authorList>
            <person name="Strain E.A."/>
            <person name="Brown E."/>
            <person name="Allard M.W."/>
            <person name="Gonzalez-Escalona N."/>
            <person name="Timme R."/>
        </authorList>
    </citation>
    <scope>NUCLEOTIDE SEQUENCE [LARGE SCALE GENOMIC DNA]</scope>
    <source>
        <strain evidence="6 7">CFSAN001627</strain>
    </source>
</reference>
<keyword evidence="2" id="KW-0677">Repeat</keyword>